<accession>A0A0L0NSE0</accession>
<dbReference type="VEuPathDB" id="FungiDB:QG37_07018"/>
<comment type="caution">
    <text evidence="1">The sequence shown here is derived from an EMBL/GenBank/DDBJ whole genome shotgun (WGS) entry which is preliminary data.</text>
</comment>
<dbReference type="AlphaFoldDB" id="A0A0L0NSE0"/>
<gene>
    <name evidence="1" type="ORF">QG37_07018</name>
</gene>
<sequence length="57" mass="6917">MKMSENMSYEEQLRRQKIVNLMENKDYLLIIASQQQKSVEQVKYELMQRLVKKTHVS</sequence>
<protein>
    <submittedName>
        <fullName evidence="1">Uncharacterized protein</fullName>
    </submittedName>
</protein>
<organism evidence="1 2">
    <name type="scientific">Candidozyma auris</name>
    <name type="common">Yeast</name>
    <name type="synonym">Candida auris</name>
    <dbReference type="NCBI Taxonomy" id="498019"/>
    <lineage>
        <taxon>Eukaryota</taxon>
        <taxon>Fungi</taxon>
        <taxon>Dikarya</taxon>
        <taxon>Ascomycota</taxon>
        <taxon>Saccharomycotina</taxon>
        <taxon>Pichiomycetes</taxon>
        <taxon>Metschnikowiaceae</taxon>
        <taxon>Candidozyma</taxon>
    </lineage>
</organism>
<dbReference type="Proteomes" id="UP000037122">
    <property type="component" value="Unassembled WGS sequence"/>
</dbReference>
<name>A0A0L0NSE0_CANAR</name>
<evidence type="ECO:0000313" key="2">
    <source>
        <dbReference type="Proteomes" id="UP000037122"/>
    </source>
</evidence>
<evidence type="ECO:0000313" key="1">
    <source>
        <dbReference type="EMBL" id="KND96580.1"/>
    </source>
</evidence>
<reference evidence="2" key="1">
    <citation type="journal article" date="2015" name="BMC Genomics">
        <title>Draft genome of a commonly misdiagnosed multidrug resistant pathogen Candida auris.</title>
        <authorList>
            <person name="Chatterjee S."/>
            <person name="Alampalli S.V."/>
            <person name="Nageshan R.K."/>
            <person name="Chettiar S.T."/>
            <person name="Joshi S."/>
            <person name="Tatu U.S."/>
        </authorList>
    </citation>
    <scope>NUCLEOTIDE SEQUENCE [LARGE SCALE GENOMIC DNA]</scope>
    <source>
        <strain evidence="2">6684</strain>
    </source>
</reference>
<dbReference type="EMBL" id="LGST01000052">
    <property type="protein sequence ID" value="KND96580.1"/>
    <property type="molecule type" value="Genomic_DNA"/>
</dbReference>
<proteinExistence type="predicted"/>